<feature type="compositionally biased region" description="Acidic residues" evidence="1">
    <location>
        <begin position="220"/>
        <end position="230"/>
    </location>
</feature>
<dbReference type="Proteomes" id="UP000011543">
    <property type="component" value="Unassembled WGS sequence"/>
</dbReference>
<accession>L9UZJ2</accession>
<evidence type="ECO:0000256" key="1">
    <source>
        <dbReference type="SAM" id="MobiDB-lite"/>
    </source>
</evidence>
<feature type="transmembrane region" description="Helical" evidence="2">
    <location>
        <begin position="92"/>
        <end position="113"/>
    </location>
</feature>
<feature type="region of interest" description="Disordered" evidence="1">
    <location>
        <begin position="213"/>
        <end position="263"/>
    </location>
</feature>
<feature type="transmembrane region" description="Helical" evidence="2">
    <location>
        <begin position="17"/>
        <end position="37"/>
    </location>
</feature>
<evidence type="ECO:0000256" key="2">
    <source>
        <dbReference type="SAM" id="Phobius"/>
    </source>
</evidence>
<keyword evidence="2" id="KW-0472">Membrane</keyword>
<feature type="transmembrane region" description="Helical" evidence="2">
    <location>
        <begin position="285"/>
        <end position="303"/>
    </location>
</feature>
<dbReference type="EMBL" id="AOHS01000032">
    <property type="protein sequence ID" value="ELY30141.1"/>
    <property type="molecule type" value="Genomic_DNA"/>
</dbReference>
<dbReference type="InterPro" id="IPR045466">
    <property type="entry name" value="DUF6498"/>
</dbReference>
<dbReference type="OrthoDB" id="169315at2157"/>
<feature type="transmembrane region" description="Helical" evidence="2">
    <location>
        <begin position="309"/>
        <end position="331"/>
    </location>
</feature>
<gene>
    <name evidence="3" type="ORF">C500_09314</name>
</gene>
<feature type="compositionally biased region" description="Acidic residues" evidence="1">
    <location>
        <begin position="45"/>
        <end position="58"/>
    </location>
</feature>
<evidence type="ECO:0000313" key="4">
    <source>
        <dbReference type="Proteomes" id="UP000011543"/>
    </source>
</evidence>
<name>L9UZJ2_NATMM</name>
<feature type="transmembrane region" description="Helical" evidence="2">
    <location>
        <begin position="168"/>
        <end position="193"/>
    </location>
</feature>
<comment type="caution">
    <text evidence="3">The sequence shown here is derived from an EMBL/GenBank/DDBJ whole genome shotgun (WGS) entry which is preliminary data.</text>
</comment>
<reference evidence="3 4" key="1">
    <citation type="journal article" date="2014" name="PLoS Genet.">
        <title>Phylogenetically driven sequencing of extremely halophilic archaea reveals strategies for static and dynamic osmo-response.</title>
        <authorList>
            <person name="Becker E.A."/>
            <person name="Seitzer P.M."/>
            <person name="Tritt A."/>
            <person name="Larsen D."/>
            <person name="Krusor M."/>
            <person name="Yao A.I."/>
            <person name="Wu D."/>
            <person name="Madern D."/>
            <person name="Eisen J.A."/>
            <person name="Darling A.E."/>
            <person name="Facciotti M.T."/>
        </authorList>
    </citation>
    <scope>NUCLEOTIDE SEQUENCE [LARGE SCALE GENOMIC DNA]</scope>
    <source>
        <strain evidence="4">ATCC 43099 / DSM 3394 / CCM 3739 / CIP 104546 / IAM 13178 / JCM 8861 / NBRC 102185 / NCIMB 2190 / MS3</strain>
    </source>
</reference>
<evidence type="ECO:0000313" key="3">
    <source>
        <dbReference type="EMBL" id="ELY30141.1"/>
    </source>
</evidence>
<feature type="region of interest" description="Disordered" evidence="1">
    <location>
        <begin position="44"/>
        <end position="65"/>
    </location>
</feature>
<protein>
    <submittedName>
        <fullName evidence="3">Uncharacterized protein</fullName>
    </submittedName>
</protein>
<proteinExistence type="predicted"/>
<dbReference type="AlphaFoldDB" id="L9UZJ2"/>
<sequence>MPLVGVLEFGWDPATLVVIYALEVLLAFPLAAGKALFAGKPPNVEELETDDEDGDESSGDSSVVSIGNTDLARKRGSVRLVSWLPPVYPRNVPFIGAVLFATVWSTLFIVALLSEVAIDEALARPEVWLSVGALLSGQLIETWRDYLRGGRYEETSPYAVIETPARQAFFLIFVLFIVAEASGAIVLAAFVAVKLLVDWSAFRATNGGGGRLTGWLSGPDGEDESDETGEAGEAGETTANEISENGERLEPLSVPDGEPDTRVSTHTPTVVLTGILHTLVKPAPFYTAIVILAWFITLAVLGGTASGGFAVALTVGISFLALAALAGYLTVKTLEHILSHAPLEYHRYDDRLVAYDTWVEEPQWQIPLHEIRDVRLVTDRYPDRVYDTRTLEAQMGWGDDEATREIGPVVDADAFAEALDLPIRGTVLELQPIDRRIAAIAVAPLGGLLIGAVAVVVGPWPLLVALPYVIFGLPFIALVLHGLWRQAYPDPDPDPDPGPE</sequence>
<keyword evidence="2" id="KW-0812">Transmembrane</keyword>
<dbReference type="Pfam" id="PF20108">
    <property type="entry name" value="DUF6498"/>
    <property type="match status" value="1"/>
</dbReference>
<feature type="transmembrane region" description="Helical" evidence="2">
    <location>
        <begin position="437"/>
        <end position="457"/>
    </location>
</feature>
<organism evidence="3 4">
    <name type="scientific">Natrialba magadii (strain ATCC 43099 / DSM 3394 / CCM 3739 / CIP 104546 / IAM 13178 / JCM 8861 / NBRC 102185 / NCIMB 2190 / MS3)</name>
    <name type="common">Natronobacterium magadii</name>
    <dbReference type="NCBI Taxonomy" id="547559"/>
    <lineage>
        <taxon>Archaea</taxon>
        <taxon>Methanobacteriati</taxon>
        <taxon>Methanobacteriota</taxon>
        <taxon>Stenosarchaea group</taxon>
        <taxon>Halobacteria</taxon>
        <taxon>Halobacteriales</taxon>
        <taxon>Natrialbaceae</taxon>
        <taxon>Natrialba</taxon>
    </lineage>
</organism>
<keyword evidence="2" id="KW-1133">Transmembrane helix</keyword>
<dbReference type="PATRIC" id="fig|547559.17.peg.1836"/>
<feature type="transmembrane region" description="Helical" evidence="2">
    <location>
        <begin position="463"/>
        <end position="484"/>
    </location>
</feature>